<dbReference type="AlphaFoldDB" id="A0AAW0YR53"/>
<comment type="caution">
    <text evidence="2">The sequence shown here is derived from an EMBL/GenBank/DDBJ whole genome shotgun (WGS) entry which is preliminary data.</text>
</comment>
<keyword evidence="1" id="KW-1133">Transmembrane helix</keyword>
<keyword evidence="3" id="KW-1185">Reference proteome</keyword>
<reference evidence="2 3" key="1">
    <citation type="journal article" date="2024" name="BMC Genomics">
        <title>Genome assembly of redclaw crayfish (Cherax quadricarinatus) provides insights into its immune adaptation and hypoxia tolerance.</title>
        <authorList>
            <person name="Liu Z."/>
            <person name="Zheng J."/>
            <person name="Li H."/>
            <person name="Fang K."/>
            <person name="Wang S."/>
            <person name="He J."/>
            <person name="Zhou D."/>
            <person name="Weng S."/>
            <person name="Chi M."/>
            <person name="Gu Z."/>
            <person name="He J."/>
            <person name="Li F."/>
            <person name="Wang M."/>
        </authorList>
    </citation>
    <scope>NUCLEOTIDE SEQUENCE [LARGE SCALE GENOMIC DNA]</scope>
    <source>
        <strain evidence="2">ZL_2023a</strain>
    </source>
</reference>
<accession>A0AAW0YR53</accession>
<gene>
    <name evidence="2" type="ORF">OTU49_015318</name>
</gene>
<evidence type="ECO:0000256" key="1">
    <source>
        <dbReference type="SAM" id="Phobius"/>
    </source>
</evidence>
<organism evidence="2 3">
    <name type="scientific">Cherax quadricarinatus</name>
    <name type="common">Australian red claw crayfish</name>
    <dbReference type="NCBI Taxonomy" id="27406"/>
    <lineage>
        <taxon>Eukaryota</taxon>
        <taxon>Metazoa</taxon>
        <taxon>Ecdysozoa</taxon>
        <taxon>Arthropoda</taxon>
        <taxon>Crustacea</taxon>
        <taxon>Multicrustacea</taxon>
        <taxon>Malacostraca</taxon>
        <taxon>Eumalacostraca</taxon>
        <taxon>Eucarida</taxon>
        <taxon>Decapoda</taxon>
        <taxon>Pleocyemata</taxon>
        <taxon>Astacidea</taxon>
        <taxon>Parastacoidea</taxon>
        <taxon>Parastacidae</taxon>
        <taxon>Cherax</taxon>
    </lineage>
</organism>
<proteinExistence type="predicted"/>
<keyword evidence="1" id="KW-0812">Transmembrane</keyword>
<evidence type="ECO:0000313" key="3">
    <source>
        <dbReference type="Proteomes" id="UP001445076"/>
    </source>
</evidence>
<dbReference type="EMBL" id="JARKIK010000001">
    <property type="protein sequence ID" value="KAK8754278.1"/>
    <property type="molecule type" value="Genomic_DNA"/>
</dbReference>
<evidence type="ECO:0000313" key="2">
    <source>
        <dbReference type="EMBL" id="KAK8754278.1"/>
    </source>
</evidence>
<protein>
    <submittedName>
        <fullName evidence="2">Uncharacterized protein</fullName>
    </submittedName>
</protein>
<keyword evidence="1" id="KW-0472">Membrane</keyword>
<name>A0AAW0YR53_CHEQU</name>
<feature type="transmembrane region" description="Helical" evidence="1">
    <location>
        <begin position="343"/>
        <end position="363"/>
    </location>
</feature>
<feature type="non-terminal residue" evidence="2">
    <location>
        <position position="1"/>
    </location>
</feature>
<dbReference type="Proteomes" id="UP001445076">
    <property type="component" value="Unassembled WGS sequence"/>
</dbReference>
<sequence length="375" mass="42230">VDTRLVMEMLRPWKILLYVLQMLFSITSIRLVIPQNVPCLVYPPGHACATLPTRVSLRPTSITWVANLYVKNNSKIFNSLRLVHQQGQIYVKLYLEHCGTDIVTTSSWPKSLFTTGSWTNLEVGIKKDKVEFSISEHSSTSIFSTIDSTSADFFICHEHQEAVLAAYDCYSGCYIYSSPKSPITTKLISLVISSTFFLHTLPDFKSLQFTATFRNSFGGFPRPVRKTMKRILGNFTWNKVEVVIHKDIYRVYVNTHSVLASENYAINPLAEVSVFVEGGAFYSIECEPQVSLKQLYSDSTEITQFTELNITSTAMTLPVTTVSVSPATNDTLTTLGTIKSFKFVLHIVFVWTVIIIAGSLINLKFIFHVQQVRAS</sequence>